<accession>A0A5B6X0S9</accession>
<protein>
    <submittedName>
        <fullName evidence="1">Uncharacterized protein</fullName>
    </submittedName>
</protein>
<proteinExistence type="predicted"/>
<comment type="caution">
    <text evidence="1">The sequence shown here is derived from an EMBL/GenBank/DDBJ whole genome shotgun (WGS) entry which is preliminary data.</text>
</comment>
<organism evidence="1 2">
    <name type="scientific">Gossypium australe</name>
    <dbReference type="NCBI Taxonomy" id="47621"/>
    <lineage>
        <taxon>Eukaryota</taxon>
        <taxon>Viridiplantae</taxon>
        <taxon>Streptophyta</taxon>
        <taxon>Embryophyta</taxon>
        <taxon>Tracheophyta</taxon>
        <taxon>Spermatophyta</taxon>
        <taxon>Magnoliopsida</taxon>
        <taxon>eudicotyledons</taxon>
        <taxon>Gunneridae</taxon>
        <taxon>Pentapetalae</taxon>
        <taxon>rosids</taxon>
        <taxon>malvids</taxon>
        <taxon>Malvales</taxon>
        <taxon>Malvaceae</taxon>
        <taxon>Malvoideae</taxon>
        <taxon>Gossypium</taxon>
    </lineage>
</organism>
<keyword evidence="2" id="KW-1185">Reference proteome</keyword>
<gene>
    <name evidence="1" type="ORF">EPI10_030376</name>
</gene>
<dbReference type="EMBL" id="SMMG02000001">
    <property type="protein sequence ID" value="KAA3486467.1"/>
    <property type="molecule type" value="Genomic_DNA"/>
</dbReference>
<evidence type="ECO:0000313" key="1">
    <source>
        <dbReference type="EMBL" id="KAA3486467.1"/>
    </source>
</evidence>
<dbReference type="AlphaFoldDB" id="A0A5B6X0S9"/>
<dbReference type="Proteomes" id="UP000325315">
    <property type="component" value="Unassembled WGS sequence"/>
</dbReference>
<sequence>MCLNISKPFQQGSVVIAAVAGHREIKKCLGEDPGGDCGALMAVTRGRRRDRRPDVDCGATIGLGARLRREGF</sequence>
<evidence type="ECO:0000313" key="2">
    <source>
        <dbReference type="Proteomes" id="UP000325315"/>
    </source>
</evidence>
<name>A0A5B6X0S9_9ROSI</name>
<reference evidence="2" key="1">
    <citation type="journal article" date="2019" name="Plant Biotechnol. J.">
        <title>Genome sequencing of the Australian wild diploid species Gossypium australe highlights disease resistance and delayed gland morphogenesis.</title>
        <authorList>
            <person name="Cai Y."/>
            <person name="Cai X."/>
            <person name="Wang Q."/>
            <person name="Wang P."/>
            <person name="Zhang Y."/>
            <person name="Cai C."/>
            <person name="Xu Y."/>
            <person name="Wang K."/>
            <person name="Zhou Z."/>
            <person name="Wang C."/>
            <person name="Geng S."/>
            <person name="Li B."/>
            <person name="Dong Q."/>
            <person name="Hou Y."/>
            <person name="Wang H."/>
            <person name="Ai P."/>
            <person name="Liu Z."/>
            <person name="Yi F."/>
            <person name="Sun M."/>
            <person name="An G."/>
            <person name="Cheng J."/>
            <person name="Zhang Y."/>
            <person name="Shi Q."/>
            <person name="Xie Y."/>
            <person name="Shi X."/>
            <person name="Chang Y."/>
            <person name="Huang F."/>
            <person name="Chen Y."/>
            <person name="Hong S."/>
            <person name="Mi L."/>
            <person name="Sun Q."/>
            <person name="Zhang L."/>
            <person name="Zhou B."/>
            <person name="Peng R."/>
            <person name="Zhang X."/>
            <person name="Liu F."/>
        </authorList>
    </citation>
    <scope>NUCLEOTIDE SEQUENCE [LARGE SCALE GENOMIC DNA]</scope>
    <source>
        <strain evidence="2">cv. PA1801</strain>
    </source>
</reference>